<protein>
    <recommendedName>
        <fullName evidence="3">DUF7732 domain-containing protein</fullName>
    </recommendedName>
</protein>
<feature type="region of interest" description="Disordered" evidence="1">
    <location>
        <begin position="34"/>
        <end position="88"/>
    </location>
</feature>
<dbReference type="Pfam" id="PF24866">
    <property type="entry name" value="DUF7732"/>
    <property type="match status" value="1"/>
</dbReference>
<dbReference type="InterPro" id="IPR056634">
    <property type="entry name" value="DUF7732"/>
</dbReference>
<feature type="chain" id="PRO_5042826352" description="DUF7732 domain-containing protein" evidence="2">
    <location>
        <begin position="20"/>
        <end position="256"/>
    </location>
</feature>
<dbReference type="Proteomes" id="UP001303647">
    <property type="component" value="Unassembled WGS sequence"/>
</dbReference>
<reference evidence="4" key="2">
    <citation type="submission" date="2023-05" db="EMBL/GenBank/DDBJ databases">
        <authorList>
            <consortium name="Lawrence Berkeley National Laboratory"/>
            <person name="Steindorff A."/>
            <person name="Hensen N."/>
            <person name="Bonometti L."/>
            <person name="Westerberg I."/>
            <person name="Brannstrom I.O."/>
            <person name="Guillou S."/>
            <person name="Cros-Aarteil S."/>
            <person name="Calhoun S."/>
            <person name="Haridas S."/>
            <person name="Kuo A."/>
            <person name="Mondo S."/>
            <person name="Pangilinan J."/>
            <person name="Riley R."/>
            <person name="Labutti K."/>
            <person name="Andreopoulos B."/>
            <person name="Lipzen A."/>
            <person name="Chen C."/>
            <person name="Yanf M."/>
            <person name="Daum C."/>
            <person name="Ng V."/>
            <person name="Clum A."/>
            <person name="Ohm R."/>
            <person name="Martin F."/>
            <person name="Silar P."/>
            <person name="Natvig D."/>
            <person name="Lalanne C."/>
            <person name="Gautier V."/>
            <person name="Ament-Velasquez S.L."/>
            <person name="Kruys A."/>
            <person name="Hutchinson M.I."/>
            <person name="Powell A.J."/>
            <person name="Barry K."/>
            <person name="Miller A.N."/>
            <person name="Grigoriev I.V."/>
            <person name="Debuchy R."/>
            <person name="Gladieux P."/>
            <person name="Thoren M.H."/>
            <person name="Johannesson H."/>
        </authorList>
    </citation>
    <scope>NUCLEOTIDE SEQUENCE</scope>
    <source>
        <strain evidence="4">CBS 359.72</strain>
    </source>
</reference>
<keyword evidence="2" id="KW-0732">Signal</keyword>
<feature type="signal peptide" evidence="2">
    <location>
        <begin position="1"/>
        <end position="19"/>
    </location>
</feature>
<organism evidence="4 5">
    <name type="scientific">Corynascus novoguineensis</name>
    <dbReference type="NCBI Taxonomy" id="1126955"/>
    <lineage>
        <taxon>Eukaryota</taxon>
        <taxon>Fungi</taxon>
        <taxon>Dikarya</taxon>
        <taxon>Ascomycota</taxon>
        <taxon>Pezizomycotina</taxon>
        <taxon>Sordariomycetes</taxon>
        <taxon>Sordariomycetidae</taxon>
        <taxon>Sordariales</taxon>
        <taxon>Chaetomiaceae</taxon>
        <taxon>Corynascus</taxon>
    </lineage>
</organism>
<comment type="caution">
    <text evidence="4">The sequence shown here is derived from an EMBL/GenBank/DDBJ whole genome shotgun (WGS) entry which is preliminary data.</text>
</comment>
<evidence type="ECO:0000259" key="3">
    <source>
        <dbReference type="Pfam" id="PF24866"/>
    </source>
</evidence>
<dbReference type="AlphaFoldDB" id="A0AAN7HLM9"/>
<evidence type="ECO:0000313" key="4">
    <source>
        <dbReference type="EMBL" id="KAK4245913.1"/>
    </source>
</evidence>
<feature type="compositionally biased region" description="Gly residues" evidence="1">
    <location>
        <begin position="58"/>
        <end position="84"/>
    </location>
</feature>
<evidence type="ECO:0000313" key="5">
    <source>
        <dbReference type="Proteomes" id="UP001303647"/>
    </source>
</evidence>
<evidence type="ECO:0000256" key="1">
    <source>
        <dbReference type="SAM" id="MobiDB-lite"/>
    </source>
</evidence>
<feature type="domain" description="DUF7732" evidence="3">
    <location>
        <begin position="99"/>
        <end position="222"/>
    </location>
</feature>
<sequence length="256" mass="26108">MKLTSFFLAAALLSDVAIGALVVAPSAELTTVKPVQHKNKERDETAAAPEELWKRKGGGGGGGRGGGGGGGSRGGSGGSSGGSSGSRPVPAPAYGGGRFYGGGAAQPYRAGGRSPSGIVPVFFAASVLVFWPGIWYHGAHIYHFERPYEFYNATTQRTERKPVECACAPNADCGCDENPDKDYLDDLIGNGSYAALNKTLIDVANVNGTSTILLNGTLPDGTAAAVNGAGDGLRGLLHHAGWWPVVAAVCAIAFSA</sequence>
<dbReference type="PANTHER" id="PTHR42091:SF1">
    <property type="entry name" value="CONSERVED GLYCINE-RICH PROTEIN (AFU_ORTHOLOGUE AFUA_7G02440)"/>
    <property type="match status" value="1"/>
</dbReference>
<keyword evidence="5" id="KW-1185">Reference proteome</keyword>
<dbReference type="EMBL" id="MU857687">
    <property type="protein sequence ID" value="KAK4245913.1"/>
    <property type="molecule type" value="Genomic_DNA"/>
</dbReference>
<dbReference type="PANTHER" id="PTHR42091">
    <property type="entry name" value="CONSERVED GLYCINE-RICH PROTEIN (AFU_ORTHOLOGUE AFUA_7G02440)"/>
    <property type="match status" value="1"/>
</dbReference>
<evidence type="ECO:0000256" key="2">
    <source>
        <dbReference type="SAM" id="SignalP"/>
    </source>
</evidence>
<gene>
    <name evidence="4" type="ORF">C7999DRAFT_15907</name>
</gene>
<name>A0AAN7HLM9_9PEZI</name>
<accession>A0AAN7HLM9</accession>
<proteinExistence type="predicted"/>
<reference evidence="4" key="1">
    <citation type="journal article" date="2023" name="Mol. Phylogenet. Evol.">
        <title>Genome-scale phylogeny and comparative genomics of the fungal order Sordariales.</title>
        <authorList>
            <person name="Hensen N."/>
            <person name="Bonometti L."/>
            <person name="Westerberg I."/>
            <person name="Brannstrom I.O."/>
            <person name="Guillou S."/>
            <person name="Cros-Aarteil S."/>
            <person name="Calhoun S."/>
            <person name="Haridas S."/>
            <person name="Kuo A."/>
            <person name="Mondo S."/>
            <person name="Pangilinan J."/>
            <person name="Riley R."/>
            <person name="LaButti K."/>
            <person name="Andreopoulos B."/>
            <person name="Lipzen A."/>
            <person name="Chen C."/>
            <person name="Yan M."/>
            <person name="Daum C."/>
            <person name="Ng V."/>
            <person name="Clum A."/>
            <person name="Steindorff A."/>
            <person name="Ohm R.A."/>
            <person name="Martin F."/>
            <person name="Silar P."/>
            <person name="Natvig D.O."/>
            <person name="Lalanne C."/>
            <person name="Gautier V."/>
            <person name="Ament-Velasquez S.L."/>
            <person name="Kruys A."/>
            <person name="Hutchinson M.I."/>
            <person name="Powell A.J."/>
            <person name="Barry K."/>
            <person name="Miller A.N."/>
            <person name="Grigoriev I.V."/>
            <person name="Debuchy R."/>
            <person name="Gladieux P."/>
            <person name="Hiltunen Thoren M."/>
            <person name="Johannesson H."/>
        </authorList>
    </citation>
    <scope>NUCLEOTIDE SEQUENCE</scope>
    <source>
        <strain evidence="4">CBS 359.72</strain>
    </source>
</reference>